<dbReference type="PROSITE" id="PS50110">
    <property type="entry name" value="RESPONSE_REGULATORY"/>
    <property type="match status" value="1"/>
</dbReference>
<keyword evidence="2" id="KW-0902">Two-component regulatory system</keyword>
<feature type="modified residue" description="4-aspartylphosphate" evidence="6">
    <location>
        <position position="53"/>
    </location>
</feature>
<dbReference type="Gene3D" id="3.40.50.2300">
    <property type="match status" value="1"/>
</dbReference>
<accession>A0ABV9SVE4</accession>
<dbReference type="PANTHER" id="PTHR48111">
    <property type="entry name" value="REGULATOR OF RPOS"/>
    <property type="match status" value="1"/>
</dbReference>
<evidence type="ECO:0000256" key="6">
    <source>
        <dbReference type="PROSITE-ProRule" id="PRU00169"/>
    </source>
</evidence>
<dbReference type="RefSeq" id="WP_377060721.1">
    <property type="nucleotide sequence ID" value="NZ_JBHSJJ010000001.1"/>
</dbReference>
<dbReference type="SUPFAM" id="SSF46785">
    <property type="entry name" value="Winged helix' DNA-binding domain"/>
    <property type="match status" value="1"/>
</dbReference>
<evidence type="ECO:0000259" key="8">
    <source>
        <dbReference type="PROSITE" id="PS50110"/>
    </source>
</evidence>
<evidence type="ECO:0000259" key="7">
    <source>
        <dbReference type="PROSITE" id="PS50042"/>
    </source>
</evidence>
<dbReference type="InterPro" id="IPR036390">
    <property type="entry name" value="WH_DNA-bd_sf"/>
</dbReference>
<dbReference type="InterPro" id="IPR012318">
    <property type="entry name" value="HTH_CRP"/>
</dbReference>
<keyword evidence="5" id="KW-0804">Transcription</keyword>
<dbReference type="InterPro" id="IPR018490">
    <property type="entry name" value="cNMP-bd_dom_sf"/>
</dbReference>
<comment type="caution">
    <text evidence="10">The sequence shown here is derived from an EMBL/GenBank/DDBJ whole genome shotgun (WGS) entry which is preliminary data.</text>
</comment>
<organism evidence="10 11">
    <name type="scientific">Negadavirga shengliensis</name>
    <dbReference type="NCBI Taxonomy" id="1389218"/>
    <lineage>
        <taxon>Bacteria</taxon>
        <taxon>Pseudomonadati</taxon>
        <taxon>Bacteroidota</taxon>
        <taxon>Cytophagia</taxon>
        <taxon>Cytophagales</taxon>
        <taxon>Cyclobacteriaceae</taxon>
        <taxon>Negadavirga</taxon>
    </lineage>
</organism>
<dbReference type="Pfam" id="PF00072">
    <property type="entry name" value="Response_reg"/>
    <property type="match status" value="1"/>
</dbReference>
<reference evidence="11" key="1">
    <citation type="journal article" date="2019" name="Int. J. Syst. Evol. Microbiol.">
        <title>The Global Catalogue of Microorganisms (GCM) 10K type strain sequencing project: providing services to taxonomists for standard genome sequencing and annotation.</title>
        <authorList>
            <consortium name="The Broad Institute Genomics Platform"/>
            <consortium name="The Broad Institute Genome Sequencing Center for Infectious Disease"/>
            <person name="Wu L."/>
            <person name="Ma J."/>
        </authorList>
    </citation>
    <scope>NUCLEOTIDE SEQUENCE [LARGE SCALE GENOMIC DNA]</scope>
    <source>
        <strain evidence="11">CGMCC 4.7466</strain>
    </source>
</reference>
<evidence type="ECO:0000256" key="4">
    <source>
        <dbReference type="ARBA" id="ARBA00023125"/>
    </source>
</evidence>
<feature type="domain" description="Cyclic nucleotide-binding" evidence="7">
    <location>
        <begin position="140"/>
        <end position="244"/>
    </location>
</feature>
<evidence type="ECO:0000313" key="11">
    <source>
        <dbReference type="Proteomes" id="UP001595818"/>
    </source>
</evidence>
<dbReference type="SMART" id="SM00419">
    <property type="entry name" value="HTH_CRP"/>
    <property type="match status" value="1"/>
</dbReference>
<dbReference type="CDD" id="cd00038">
    <property type="entry name" value="CAP_ED"/>
    <property type="match status" value="1"/>
</dbReference>
<dbReference type="SUPFAM" id="SSF51206">
    <property type="entry name" value="cAMP-binding domain-like"/>
    <property type="match status" value="1"/>
</dbReference>
<evidence type="ECO:0000256" key="2">
    <source>
        <dbReference type="ARBA" id="ARBA00023012"/>
    </source>
</evidence>
<dbReference type="CDD" id="cd17574">
    <property type="entry name" value="REC_OmpR"/>
    <property type="match status" value="1"/>
</dbReference>
<dbReference type="SMART" id="SM00100">
    <property type="entry name" value="cNMP"/>
    <property type="match status" value="1"/>
</dbReference>
<dbReference type="Proteomes" id="UP001595818">
    <property type="component" value="Unassembled WGS sequence"/>
</dbReference>
<name>A0ABV9SVE4_9BACT</name>
<dbReference type="PROSITE" id="PS50042">
    <property type="entry name" value="CNMP_BINDING_3"/>
    <property type="match status" value="1"/>
</dbReference>
<feature type="domain" description="Response regulatory" evidence="8">
    <location>
        <begin position="4"/>
        <end position="120"/>
    </location>
</feature>
<dbReference type="PANTHER" id="PTHR48111:SF4">
    <property type="entry name" value="DNA-BINDING DUAL TRANSCRIPTIONAL REGULATOR OMPR"/>
    <property type="match status" value="1"/>
</dbReference>
<keyword evidence="11" id="KW-1185">Reference proteome</keyword>
<keyword evidence="1 6" id="KW-0597">Phosphoprotein</keyword>
<dbReference type="InterPro" id="IPR001789">
    <property type="entry name" value="Sig_transdc_resp-reg_receiver"/>
</dbReference>
<dbReference type="Pfam" id="PF00027">
    <property type="entry name" value="cNMP_binding"/>
    <property type="match status" value="1"/>
</dbReference>
<gene>
    <name evidence="10" type="ORF">ACFPFU_01315</name>
</gene>
<dbReference type="Pfam" id="PF13545">
    <property type="entry name" value="HTH_Crp_2"/>
    <property type="match status" value="1"/>
</dbReference>
<keyword evidence="4" id="KW-0238">DNA-binding</keyword>
<dbReference type="SUPFAM" id="SSF52172">
    <property type="entry name" value="CheY-like"/>
    <property type="match status" value="1"/>
</dbReference>
<evidence type="ECO:0000313" key="10">
    <source>
        <dbReference type="EMBL" id="MFC4870304.1"/>
    </source>
</evidence>
<evidence type="ECO:0000256" key="3">
    <source>
        <dbReference type="ARBA" id="ARBA00023015"/>
    </source>
</evidence>
<dbReference type="InterPro" id="IPR039420">
    <property type="entry name" value="WalR-like"/>
</dbReference>
<dbReference type="PRINTS" id="PR00034">
    <property type="entry name" value="HTHCRP"/>
</dbReference>
<protein>
    <submittedName>
        <fullName evidence="10">Response regulator</fullName>
    </submittedName>
</protein>
<dbReference type="PROSITE" id="PS51063">
    <property type="entry name" value="HTH_CRP_2"/>
    <property type="match status" value="1"/>
</dbReference>
<dbReference type="InterPro" id="IPR014710">
    <property type="entry name" value="RmlC-like_jellyroll"/>
</dbReference>
<keyword evidence="3" id="KW-0805">Transcription regulation</keyword>
<dbReference type="Gene3D" id="2.60.120.10">
    <property type="entry name" value="Jelly Rolls"/>
    <property type="match status" value="1"/>
</dbReference>
<evidence type="ECO:0000256" key="1">
    <source>
        <dbReference type="ARBA" id="ARBA00022553"/>
    </source>
</evidence>
<sequence length="353" mass="40281">MKSSILIIEDNIEMCENISDILKLGNYEVITANSGKAGIELARHHKPDLILCDIMMPELDGYGVLHVLSKHPDTSDIPFIFLTAKAEKSDFRKGMNMGADDYIVKPFDGSELLKAVEIRIKKHRQLKSLLGNDFQEIEDFFTTLRQMNNYEGLSAERPRRYYKKKDYLFWEGQPPVSLYYIIRGEIKTFRLNPDGKEFITGLFGEGQFMGYVPLLKNTVYTESAVALSDTEVAAIPGKDFHTLIYTNRAVAARFIKILSNNVHDNEKRLLDLAYQSVRQRVAGAILYLYHQQKKNHPDNSMIKMVRRDIAGIVGTALESLNRTISDFKEEGLIHVNDGGIKILDMEKLEKLSR</sequence>
<evidence type="ECO:0000259" key="9">
    <source>
        <dbReference type="PROSITE" id="PS51063"/>
    </source>
</evidence>
<evidence type="ECO:0000256" key="5">
    <source>
        <dbReference type="ARBA" id="ARBA00023163"/>
    </source>
</evidence>
<dbReference type="InterPro" id="IPR011006">
    <property type="entry name" value="CheY-like_superfamily"/>
</dbReference>
<feature type="domain" description="HTH crp-type" evidence="9">
    <location>
        <begin position="275"/>
        <end position="346"/>
    </location>
</feature>
<dbReference type="InterPro" id="IPR000595">
    <property type="entry name" value="cNMP-bd_dom"/>
</dbReference>
<dbReference type="EMBL" id="JBHSJJ010000001">
    <property type="protein sequence ID" value="MFC4870304.1"/>
    <property type="molecule type" value="Genomic_DNA"/>
</dbReference>
<proteinExistence type="predicted"/>
<dbReference type="SMART" id="SM00448">
    <property type="entry name" value="REC"/>
    <property type="match status" value="1"/>
</dbReference>